<accession>A0A1B6JYD2</accession>
<gene>
    <name evidence="2" type="ORF">g.2114</name>
</gene>
<sequence length="118" mass="12923">VSHARATTVLDASHFAKAISFINTPEVSAAAGPSEDADAKKTGPATLGKGNACPPRMDYFDYLLDMVDNDNRSRVLVYLEEISEFYEISDVLVRASAFDPSRCLVALIRYGRIHEAVE</sequence>
<feature type="non-terminal residue" evidence="2">
    <location>
        <position position="1"/>
    </location>
</feature>
<protein>
    <submittedName>
        <fullName evidence="2">Uncharacterized protein</fullName>
    </submittedName>
</protein>
<evidence type="ECO:0000313" key="2">
    <source>
        <dbReference type="EMBL" id="JAT04217.1"/>
    </source>
</evidence>
<name>A0A1B6JYD2_9HEMI</name>
<dbReference type="EMBL" id="GECU01003490">
    <property type="protein sequence ID" value="JAT04217.1"/>
    <property type="molecule type" value="Transcribed_RNA"/>
</dbReference>
<dbReference type="AlphaFoldDB" id="A0A1B6JYD2"/>
<feature type="non-terminal residue" evidence="2">
    <location>
        <position position="118"/>
    </location>
</feature>
<proteinExistence type="predicted"/>
<reference evidence="2" key="1">
    <citation type="submission" date="2015-11" db="EMBL/GenBank/DDBJ databases">
        <title>De novo transcriptome assembly of four potential Pierce s Disease insect vectors from Arizona vineyards.</title>
        <authorList>
            <person name="Tassone E.E."/>
        </authorList>
    </citation>
    <scope>NUCLEOTIDE SEQUENCE</scope>
</reference>
<evidence type="ECO:0000256" key="1">
    <source>
        <dbReference type="SAM" id="MobiDB-lite"/>
    </source>
</evidence>
<feature type="region of interest" description="Disordered" evidence="1">
    <location>
        <begin position="29"/>
        <end position="50"/>
    </location>
</feature>
<organism evidence="2">
    <name type="scientific">Homalodisca liturata</name>
    <dbReference type="NCBI Taxonomy" id="320908"/>
    <lineage>
        <taxon>Eukaryota</taxon>
        <taxon>Metazoa</taxon>
        <taxon>Ecdysozoa</taxon>
        <taxon>Arthropoda</taxon>
        <taxon>Hexapoda</taxon>
        <taxon>Insecta</taxon>
        <taxon>Pterygota</taxon>
        <taxon>Neoptera</taxon>
        <taxon>Paraneoptera</taxon>
        <taxon>Hemiptera</taxon>
        <taxon>Auchenorrhyncha</taxon>
        <taxon>Membracoidea</taxon>
        <taxon>Cicadellidae</taxon>
        <taxon>Cicadellinae</taxon>
        <taxon>Proconiini</taxon>
        <taxon>Homalodisca</taxon>
    </lineage>
</organism>